<keyword evidence="2" id="KW-0812">Transmembrane</keyword>
<evidence type="ECO:0000313" key="3">
    <source>
        <dbReference type="EMBL" id="EXB39940.1"/>
    </source>
</evidence>
<feature type="region of interest" description="Disordered" evidence="1">
    <location>
        <begin position="203"/>
        <end position="258"/>
    </location>
</feature>
<dbReference type="EMBL" id="KE343739">
    <property type="protein sequence ID" value="EXB39940.1"/>
    <property type="molecule type" value="Genomic_DNA"/>
</dbReference>
<dbReference type="eggNOG" id="ENOG502RXNR">
    <property type="taxonomic scope" value="Eukaryota"/>
</dbReference>
<feature type="transmembrane region" description="Helical" evidence="2">
    <location>
        <begin position="71"/>
        <end position="89"/>
    </location>
</feature>
<feature type="compositionally biased region" description="Basic and acidic residues" evidence="1">
    <location>
        <begin position="204"/>
        <end position="215"/>
    </location>
</feature>
<name>W9QL22_9ROSA</name>
<keyword evidence="2" id="KW-1133">Transmembrane helix</keyword>
<organism evidence="3 4">
    <name type="scientific">Morus notabilis</name>
    <dbReference type="NCBI Taxonomy" id="981085"/>
    <lineage>
        <taxon>Eukaryota</taxon>
        <taxon>Viridiplantae</taxon>
        <taxon>Streptophyta</taxon>
        <taxon>Embryophyta</taxon>
        <taxon>Tracheophyta</taxon>
        <taxon>Spermatophyta</taxon>
        <taxon>Magnoliopsida</taxon>
        <taxon>eudicotyledons</taxon>
        <taxon>Gunneridae</taxon>
        <taxon>Pentapetalae</taxon>
        <taxon>rosids</taxon>
        <taxon>fabids</taxon>
        <taxon>Rosales</taxon>
        <taxon>Moraceae</taxon>
        <taxon>Moreae</taxon>
        <taxon>Morus</taxon>
    </lineage>
</organism>
<dbReference type="PANTHER" id="PTHR36804">
    <property type="entry name" value="OSJNBA0013K16.11 PROTEIN"/>
    <property type="match status" value="1"/>
</dbReference>
<evidence type="ECO:0000256" key="1">
    <source>
        <dbReference type="SAM" id="MobiDB-lite"/>
    </source>
</evidence>
<feature type="compositionally biased region" description="Basic and acidic residues" evidence="1">
    <location>
        <begin position="238"/>
        <end position="258"/>
    </location>
</feature>
<feature type="transmembrane region" description="Helical" evidence="2">
    <location>
        <begin position="109"/>
        <end position="131"/>
    </location>
</feature>
<dbReference type="KEGG" id="mnt:21385293"/>
<reference evidence="4" key="1">
    <citation type="submission" date="2013-01" db="EMBL/GenBank/DDBJ databases">
        <title>Draft Genome Sequence of a Mulberry Tree, Morus notabilis C.K. Schneid.</title>
        <authorList>
            <person name="He N."/>
            <person name="Zhao S."/>
        </authorList>
    </citation>
    <scope>NUCLEOTIDE SEQUENCE</scope>
</reference>
<evidence type="ECO:0000313" key="4">
    <source>
        <dbReference type="Proteomes" id="UP000030645"/>
    </source>
</evidence>
<dbReference type="Proteomes" id="UP000030645">
    <property type="component" value="Unassembled WGS sequence"/>
</dbReference>
<keyword evidence="4" id="KW-1185">Reference proteome</keyword>
<dbReference type="PANTHER" id="PTHR36804:SF1">
    <property type="entry name" value="OS04G0585600 PROTEIN"/>
    <property type="match status" value="1"/>
</dbReference>
<dbReference type="OrthoDB" id="2014574at2759"/>
<proteinExistence type="predicted"/>
<gene>
    <name evidence="3" type="ORF">L484_001699</name>
</gene>
<dbReference type="STRING" id="981085.W9QL22"/>
<keyword evidence="2" id="KW-0472">Membrane</keyword>
<sequence>MIPLSLNPIQFSSSLKPPIVRPNPSLFKSSPDRKLGPYEVSSDFSNFDFRLLRRKIGVGICRAELSHDAPFVAAIGACMLSSLVLPVAGAPDDDEDGEDAAIDSTDARFGVMGIISFIPYFNWLSWVFAWLDTGKRRYAVYSLVYLLPYIRSNLSLSPEESWLPIASIVLCILHVQIEISIKNGDIQAFQFFSEASKRVSSASRRKDSLKGRKNEQINLSSADEQSRNKIRGSGVPREPLHDNEHLNDDWDEDDRRKH</sequence>
<evidence type="ECO:0000256" key="2">
    <source>
        <dbReference type="SAM" id="Phobius"/>
    </source>
</evidence>
<protein>
    <submittedName>
        <fullName evidence="3">Uncharacterized protein</fullName>
    </submittedName>
</protein>
<accession>W9QL22</accession>
<dbReference type="AlphaFoldDB" id="W9QL22"/>